<dbReference type="Pfam" id="PF05990">
    <property type="entry name" value="DUF900"/>
    <property type="match status" value="1"/>
</dbReference>
<dbReference type="Proteomes" id="UP001184861">
    <property type="component" value="Unassembled WGS sequence"/>
</dbReference>
<protein>
    <recommendedName>
        <fullName evidence="4">Alpha/beta hydrolase</fullName>
    </recommendedName>
</protein>
<dbReference type="RefSeq" id="WP_309948164.1">
    <property type="nucleotide sequence ID" value="NZ_JAVDQY010000006.1"/>
</dbReference>
<sequence length="338" mass="38961">MKKFYLIIWLCIILCSCSANNIPTSTNPNIQIPPNTSVAFVDLNGNFYPENWNTQIGPYKKTSSLYLTAKKNNIAYILTNFETKKLAEYHQNILNKKRVFIFVHGYNNDAAKTKRNYDLLRTKINLDPIQDEIIEFYWDGLVSKDPIGSAKIWFYATGYSQMAGEFGLRKILNEIHNKDIFIISHSRGASVVLSSLSNPPYNDDFRRDTEKLGIAVDNKIPLSENTNRIVCIMLAPAIGEIDFTKQSDNEAYRTFSSQLKNIHITINKDDIVLKKFVGLQRKFNPTTLGYDKKAYNNLKSTYNFFTVDNFDGQNSHSFDVYINNPKFQQMVETYIKNR</sequence>
<comment type="caution">
    <text evidence="2">The sequence shown here is derived from an EMBL/GenBank/DDBJ whole genome shotgun (WGS) entry which is preliminary data.</text>
</comment>
<evidence type="ECO:0008006" key="4">
    <source>
        <dbReference type="Google" id="ProtNLM"/>
    </source>
</evidence>
<organism evidence="2 3">
    <name type="scientific">Chryseobacterium rhizosphaerae</name>
    <dbReference type="NCBI Taxonomy" id="395937"/>
    <lineage>
        <taxon>Bacteria</taxon>
        <taxon>Pseudomonadati</taxon>
        <taxon>Bacteroidota</taxon>
        <taxon>Flavobacteriia</taxon>
        <taxon>Flavobacteriales</taxon>
        <taxon>Weeksellaceae</taxon>
        <taxon>Chryseobacterium group</taxon>
        <taxon>Chryseobacterium</taxon>
    </lineage>
</organism>
<evidence type="ECO:0000256" key="1">
    <source>
        <dbReference type="SAM" id="SignalP"/>
    </source>
</evidence>
<dbReference type="InterPro" id="IPR029058">
    <property type="entry name" value="AB_hydrolase_fold"/>
</dbReference>
<gene>
    <name evidence="2" type="ORF">J2787_004377</name>
</gene>
<evidence type="ECO:0000313" key="2">
    <source>
        <dbReference type="EMBL" id="MDR6528938.1"/>
    </source>
</evidence>
<dbReference type="AlphaFoldDB" id="A0AAE3YF24"/>
<evidence type="ECO:0000313" key="3">
    <source>
        <dbReference type="Proteomes" id="UP001184861"/>
    </source>
</evidence>
<reference evidence="2" key="1">
    <citation type="submission" date="2023-07" db="EMBL/GenBank/DDBJ databases">
        <title>Sorghum-associated microbial communities from plants grown in Nebraska, USA.</title>
        <authorList>
            <person name="Schachtman D."/>
        </authorList>
    </citation>
    <scope>NUCLEOTIDE SEQUENCE</scope>
    <source>
        <strain evidence="2">DS2360</strain>
    </source>
</reference>
<keyword evidence="1" id="KW-0732">Signal</keyword>
<dbReference type="EMBL" id="JAVDQY010000006">
    <property type="protein sequence ID" value="MDR6528938.1"/>
    <property type="molecule type" value="Genomic_DNA"/>
</dbReference>
<dbReference type="PROSITE" id="PS51257">
    <property type="entry name" value="PROKAR_LIPOPROTEIN"/>
    <property type="match status" value="1"/>
</dbReference>
<dbReference type="SUPFAM" id="SSF53474">
    <property type="entry name" value="alpha/beta-Hydrolases"/>
    <property type="match status" value="1"/>
</dbReference>
<dbReference type="InterPro" id="IPR010297">
    <property type="entry name" value="DUF900_hydrolase"/>
</dbReference>
<proteinExistence type="predicted"/>
<feature type="signal peptide" evidence="1">
    <location>
        <begin position="1"/>
        <end position="21"/>
    </location>
</feature>
<feature type="chain" id="PRO_5042038408" description="Alpha/beta hydrolase" evidence="1">
    <location>
        <begin position="22"/>
        <end position="338"/>
    </location>
</feature>
<name>A0AAE3YF24_9FLAO</name>
<accession>A0AAE3YF24</accession>